<dbReference type="GO" id="GO:0006281">
    <property type="term" value="P:DNA repair"/>
    <property type="evidence" value="ECO:0007669"/>
    <property type="project" value="TreeGrafter"/>
</dbReference>
<dbReference type="SMART" id="SM00487">
    <property type="entry name" value="DEXDc"/>
    <property type="match status" value="1"/>
</dbReference>
<dbReference type="SUPFAM" id="SSF52540">
    <property type="entry name" value="P-loop containing nucleoside triphosphate hydrolases"/>
    <property type="match status" value="2"/>
</dbReference>
<dbReference type="PROSITE" id="PS51194">
    <property type="entry name" value="HELICASE_CTER"/>
    <property type="match status" value="1"/>
</dbReference>
<dbReference type="PROSITE" id="PS51192">
    <property type="entry name" value="HELICASE_ATP_BIND_1"/>
    <property type="match status" value="1"/>
</dbReference>
<dbReference type="InterPro" id="IPR027417">
    <property type="entry name" value="P-loop_NTPase"/>
</dbReference>
<sequence>MIQVNKVDNLVTVQIRTASYNFYNIKDKVKSLGFKWNPDLKAWVLPAAPGIVTKLERAFGDKVGYLLPEEEIEGGHIAPISFPPVSHAVVRRTKKLLSKYLKAEPFLYQWEGMALLLQHPKAILGDEMGLGKSFQLIAAIKGGFLLDYFRRVLLVCPSHLRYQWAAEFQKFTDIIPTVIDGNRKKRKKIYDALTDGVVIIGYELLRKKNRFDFDYLYKWPDCLVCDEIHHAKNRDTDTARTLRKIKTTYRWLASGTPYQKAVEDIYSIFEILDKNILGKWSDFQKYYLVYNFNGRYKELVGYRHLSELAAKIRPYIIRRLKTDVVLQLPQKQQQTILVAMTESQKQIAANLRAMMQETLEQLQVTKNPKTRQQLDNRYLSLFTFSLMNTDSPELLKISNSKMAQQLVKGKSIASPKLDMLEDIVQEKLAGGEKVVIFTQFKEFLKLISKRLAKNKIGVVEVSGDVPMACSTKRSKCSDCPQLSRCVSRKKAQYLFNNDPKIGVLVATDAGQEGLNLQAGSTLIHADLLWNPAGMDQRSDRIHRADSKHEKVHIISLIAAGSIEERILAALEERRELGRNLIDIKKVV</sequence>
<dbReference type="EC" id="3.6.4.-" evidence="4"/>
<evidence type="ECO:0000313" key="6">
    <source>
        <dbReference type="Proteomes" id="UP000094598"/>
    </source>
</evidence>
<dbReference type="AlphaFoldDB" id="A0AAC9HIP0"/>
<proteinExistence type="predicted"/>
<dbReference type="PANTHER" id="PTHR45766">
    <property type="entry name" value="DNA ANNEALING HELICASE AND ENDONUCLEASE ZRANB3 FAMILY MEMBER"/>
    <property type="match status" value="1"/>
</dbReference>
<keyword evidence="1 4" id="KW-0378">Hydrolase</keyword>
<dbReference type="Gene3D" id="3.40.50.10810">
    <property type="entry name" value="Tandem AAA-ATPase domain"/>
    <property type="match status" value="1"/>
</dbReference>
<dbReference type="CDD" id="cd18793">
    <property type="entry name" value="SF2_C_SNF"/>
    <property type="match status" value="1"/>
</dbReference>
<name>A0AAC9HIP0_NEOTH</name>
<dbReference type="Pfam" id="PF00176">
    <property type="entry name" value="SNF2-rel_dom"/>
    <property type="match status" value="1"/>
</dbReference>
<evidence type="ECO:0000313" key="7">
    <source>
        <dbReference type="Proteomes" id="UP000322283"/>
    </source>
</evidence>
<dbReference type="RefSeq" id="WP_069590382.1">
    <property type="nucleotide sequence ID" value="NZ_CP017019.1"/>
</dbReference>
<dbReference type="InterPro" id="IPR049730">
    <property type="entry name" value="SNF2/RAD54-like_C"/>
</dbReference>
<dbReference type="Gene3D" id="3.40.50.300">
    <property type="entry name" value="P-loop containing nucleotide triphosphate hydrolases"/>
    <property type="match status" value="1"/>
</dbReference>
<dbReference type="EMBL" id="CP017019">
    <property type="protein sequence ID" value="AOQ24634.1"/>
    <property type="molecule type" value="Genomic_DNA"/>
</dbReference>
<evidence type="ECO:0000259" key="2">
    <source>
        <dbReference type="PROSITE" id="PS51192"/>
    </source>
</evidence>
<dbReference type="Proteomes" id="UP000322283">
    <property type="component" value="Unassembled WGS sequence"/>
</dbReference>
<dbReference type="EMBL" id="VCDX01000006">
    <property type="protein sequence ID" value="TYL12737.1"/>
    <property type="molecule type" value="Genomic_DNA"/>
</dbReference>
<dbReference type="InterPro" id="IPR038718">
    <property type="entry name" value="SNF2-like_sf"/>
</dbReference>
<accession>A0AAC9HIP0</accession>
<feature type="domain" description="Helicase ATP-binding" evidence="2">
    <location>
        <begin position="113"/>
        <end position="275"/>
    </location>
</feature>
<evidence type="ECO:0000313" key="4">
    <source>
        <dbReference type="EMBL" id="AOQ24634.1"/>
    </source>
</evidence>
<dbReference type="InterPro" id="IPR001650">
    <property type="entry name" value="Helicase_C-like"/>
</dbReference>
<keyword evidence="7" id="KW-1185">Reference proteome</keyword>
<evidence type="ECO:0000313" key="5">
    <source>
        <dbReference type="EMBL" id="TYL12737.1"/>
    </source>
</evidence>
<evidence type="ECO:0000256" key="1">
    <source>
        <dbReference type="ARBA" id="ARBA00022801"/>
    </source>
</evidence>
<dbReference type="GO" id="GO:0016787">
    <property type="term" value="F:hydrolase activity"/>
    <property type="evidence" value="ECO:0007669"/>
    <property type="project" value="UniProtKB-KW"/>
</dbReference>
<dbReference type="SMART" id="SM00490">
    <property type="entry name" value="HELICc"/>
    <property type="match status" value="1"/>
</dbReference>
<dbReference type="GO" id="GO:0031297">
    <property type="term" value="P:replication fork processing"/>
    <property type="evidence" value="ECO:0007669"/>
    <property type="project" value="TreeGrafter"/>
</dbReference>
<dbReference type="Proteomes" id="UP000094598">
    <property type="component" value="Chromosome"/>
</dbReference>
<dbReference type="Pfam" id="PF00271">
    <property type="entry name" value="Helicase_C"/>
    <property type="match status" value="1"/>
</dbReference>
<dbReference type="GO" id="GO:0005524">
    <property type="term" value="F:ATP binding"/>
    <property type="evidence" value="ECO:0007669"/>
    <property type="project" value="InterPro"/>
</dbReference>
<dbReference type="InterPro" id="IPR000330">
    <property type="entry name" value="SNF2_N"/>
</dbReference>
<reference evidence="4 6" key="1">
    <citation type="submission" date="2016-08" db="EMBL/GenBank/DDBJ databases">
        <title>Moorella thermoacetica DSM 103132.</title>
        <authorList>
            <person name="Jendresen C.B."/>
            <person name="Redl S.M."/>
            <person name="Jensen T.O."/>
            <person name="Nielsen A.T."/>
        </authorList>
    </citation>
    <scope>NUCLEOTIDE SEQUENCE [LARGE SCALE GENOMIC DNA]</scope>
    <source>
        <strain evidence="4 6">DSM 103132</strain>
    </source>
</reference>
<organism evidence="4 6">
    <name type="scientific">Neomoorella thermoacetica</name>
    <name type="common">Clostridium thermoaceticum</name>
    <dbReference type="NCBI Taxonomy" id="1525"/>
    <lineage>
        <taxon>Bacteria</taxon>
        <taxon>Bacillati</taxon>
        <taxon>Bacillota</taxon>
        <taxon>Clostridia</taxon>
        <taxon>Neomoorellales</taxon>
        <taxon>Neomoorellaceae</taxon>
        <taxon>Neomoorella</taxon>
    </lineage>
</organism>
<evidence type="ECO:0000259" key="3">
    <source>
        <dbReference type="PROSITE" id="PS51194"/>
    </source>
</evidence>
<dbReference type="PANTHER" id="PTHR45766:SF6">
    <property type="entry name" value="SWI_SNF-RELATED MATRIX-ASSOCIATED ACTIN-DEPENDENT REGULATOR OF CHROMATIN SUBFAMILY A-LIKE PROTEIN 1"/>
    <property type="match status" value="1"/>
</dbReference>
<dbReference type="InterPro" id="IPR014001">
    <property type="entry name" value="Helicase_ATP-bd"/>
</dbReference>
<feature type="domain" description="Helicase C-terminal" evidence="3">
    <location>
        <begin position="416"/>
        <end position="587"/>
    </location>
</feature>
<reference evidence="5 7" key="2">
    <citation type="submission" date="2019-05" db="EMBL/GenBank/DDBJ databases">
        <title>Genome sequence of Moorella thermoacetica ATCC 33924.</title>
        <authorList>
            <person name="Poehlein A."/>
            <person name="Bengelsdorf F.R."/>
            <person name="Duerre P."/>
            <person name="Daniel R."/>
        </authorList>
    </citation>
    <scope>NUCLEOTIDE SEQUENCE [LARGE SCALE GENOMIC DNA]</scope>
    <source>
        <strain evidence="5 7">ATCC 33924</strain>
    </source>
</reference>
<protein>
    <submittedName>
        <fullName evidence="4">RNA polymerase-associated protein RapA</fullName>
        <ecNumber evidence="4">3.6.4.-</ecNumber>
    </submittedName>
</protein>
<gene>
    <name evidence="4" type="primary">rapA_2</name>
    <name evidence="4" type="ORF">Maut_02206</name>
    <name evidence="5" type="ORF">MTAT_19790</name>
</gene>